<dbReference type="Gene3D" id="1.20.5.110">
    <property type="match status" value="1"/>
</dbReference>
<comment type="caution">
    <text evidence="2">The sequence shown here is derived from an EMBL/GenBank/DDBJ whole genome shotgun (WGS) entry which is preliminary data.</text>
</comment>
<name>A0ABV2KBD9_SPOPS</name>
<feature type="transmembrane region" description="Helical" evidence="1">
    <location>
        <begin position="99"/>
        <end position="119"/>
    </location>
</feature>
<evidence type="ECO:0000313" key="2">
    <source>
        <dbReference type="EMBL" id="MET3658404.1"/>
    </source>
</evidence>
<keyword evidence="1" id="KW-0812">Transmembrane</keyword>
<reference evidence="2 3" key="1">
    <citation type="submission" date="2024-06" db="EMBL/GenBank/DDBJ databases">
        <title>Sorghum-associated microbial communities from plants grown in Nebraska, USA.</title>
        <authorList>
            <person name="Schachtman D."/>
        </authorList>
    </citation>
    <scope>NUCLEOTIDE SEQUENCE [LARGE SCALE GENOMIC DNA]</scope>
    <source>
        <strain evidence="2 3">1288</strain>
    </source>
</reference>
<keyword evidence="1" id="KW-0472">Membrane</keyword>
<evidence type="ECO:0000256" key="1">
    <source>
        <dbReference type="SAM" id="Phobius"/>
    </source>
</evidence>
<dbReference type="RefSeq" id="WP_354314048.1">
    <property type="nucleotide sequence ID" value="NZ_JBEPME010000005.1"/>
</dbReference>
<keyword evidence="3" id="KW-1185">Reference proteome</keyword>
<dbReference type="Proteomes" id="UP001549104">
    <property type="component" value="Unassembled WGS sequence"/>
</dbReference>
<keyword evidence="1" id="KW-1133">Transmembrane helix</keyword>
<protein>
    <submittedName>
        <fullName evidence="2">Coiled-coil protein SlyX</fullName>
    </submittedName>
</protein>
<accession>A0ABV2KBD9</accession>
<dbReference type="EMBL" id="JBEPME010000005">
    <property type="protein sequence ID" value="MET3658404.1"/>
    <property type="molecule type" value="Genomic_DNA"/>
</dbReference>
<sequence>MGETENILIEKLTGVMTEISLDIREIKTTLSHFGEKFDRVQQDISEVRNTSKENEHEIETMKIMVNTIEHRSTETKEDVQILFRKFKERDTKGDNDRKWLVGTVITVVALGITIISFAINFI</sequence>
<organism evidence="2 3">
    <name type="scientific">Sporosarcina psychrophila</name>
    <name type="common">Bacillus psychrophilus</name>
    <dbReference type="NCBI Taxonomy" id="1476"/>
    <lineage>
        <taxon>Bacteria</taxon>
        <taxon>Bacillati</taxon>
        <taxon>Bacillota</taxon>
        <taxon>Bacilli</taxon>
        <taxon>Bacillales</taxon>
        <taxon>Caryophanaceae</taxon>
        <taxon>Sporosarcina</taxon>
    </lineage>
</organism>
<gene>
    <name evidence="2" type="ORF">ABIC55_003521</name>
</gene>
<evidence type="ECO:0000313" key="3">
    <source>
        <dbReference type="Proteomes" id="UP001549104"/>
    </source>
</evidence>
<proteinExistence type="predicted"/>